<evidence type="ECO:0000256" key="4">
    <source>
        <dbReference type="ARBA" id="ARBA00022825"/>
    </source>
</evidence>
<comment type="similarity">
    <text evidence="1">Belongs to the peptidase S1C family.</text>
</comment>
<dbReference type="Proteomes" id="UP000325333">
    <property type="component" value="Unassembled WGS sequence"/>
</dbReference>
<accession>A0A060DJ03</accession>
<dbReference type="EC" id="3.4.21.-" evidence="8"/>
<dbReference type="InterPro" id="IPR036034">
    <property type="entry name" value="PDZ_sf"/>
</dbReference>
<accession>A0A560CFG7</accession>
<keyword evidence="2 8" id="KW-0645">Protease</keyword>
<dbReference type="SUPFAM" id="SSF50156">
    <property type="entry name" value="PDZ domain-like"/>
    <property type="match status" value="1"/>
</dbReference>
<reference evidence="7 10" key="2">
    <citation type="submission" date="2019-07" db="EMBL/GenBank/DDBJ databases">
        <title>Genome sequencing of the stress-tolerant strain Azospirillum brasilense Az19.</title>
        <authorList>
            <person name="Maroniche G.A."/>
            <person name="Garcia J.E."/>
            <person name="Pagnussat L."/>
            <person name="Amenta M."/>
            <person name="Creus C.M."/>
        </authorList>
    </citation>
    <scope>NUCLEOTIDE SEQUENCE [LARGE SCALE GENOMIC DNA]</scope>
    <source>
        <strain evidence="7 10">Az19</strain>
    </source>
</reference>
<dbReference type="SUPFAM" id="SSF50494">
    <property type="entry name" value="Trypsin-like serine proteases"/>
    <property type="match status" value="1"/>
</dbReference>
<keyword evidence="4" id="KW-0720">Serine protease</keyword>
<dbReference type="Pfam" id="PF13180">
    <property type="entry name" value="PDZ_2"/>
    <property type="match status" value="1"/>
</dbReference>
<evidence type="ECO:0000259" key="5">
    <source>
        <dbReference type="Pfam" id="PF13180"/>
    </source>
</evidence>
<dbReference type="InterPro" id="IPR001940">
    <property type="entry name" value="Peptidase_S1C"/>
</dbReference>
<dbReference type="InterPro" id="IPR001478">
    <property type="entry name" value="PDZ"/>
</dbReference>
<organism evidence="6 9">
    <name type="scientific">Azospirillum argentinense</name>
    <dbReference type="NCBI Taxonomy" id="2970906"/>
    <lineage>
        <taxon>Bacteria</taxon>
        <taxon>Pseudomonadati</taxon>
        <taxon>Pseudomonadota</taxon>
        <taxon>Alphaproteobacteria</taxon>
        <taxon>Rhodospirillales</taxon>
        <taxon>Azospirillaceae</taxon>
        <taxon>Azospirillum</taxon>
    </lineage>
</organism>
<evidence type="ECO:0000313" key="9">
    <source>
        <dbReference type="Proteomes" id="UP000027186"/>
    </source>
</evidence>
<dbReference type="PANTHER" id="PTHR22939:SF129">
    <property type="entry name" value="SERINE PROTEASE HTRA2, MITOCHONDRIAL"/>
    <property type="match status" value="1"/>
</dbReference>
<dbReference type="PRINTS" id="PR00834">
    <property type="entry name" value="PROTEASES2C"/>
</dbReference>
<evidence type="ECO:0000256" key="2">
    <source>
        <dbReference type="ARBA" id="ARBA00022670"/>
    </source>
</evidence>
<evidence type="ECO:0000313" key="10">
    <source>
        <dbReference type="Proteomes" id="UP000325333"/>
    </source>
</evidence>
<protein>
    <submittedName>
        <fullName evidence="8">S1C family serine protease</fullName>
        <ecNumber evidence="8">3.4.21.-</ecNumber>
    </submittedName>
    <submittedName>
        <fullName evidence="6">Signal protein PDZ</fullName>
    </submittedName>
</protein>
<dbReference type="EMBL" id="VEWN01000007">
    <property type="protein sequence ID" value="KAA1055093.1"/>
    <property type="molecule type" value="Genomic_DNA"/>
</dbReference>
<reference evidence="8 11" key="3">
    <citation type="submission" date="2024-11" db="EMBL/GenBank/DDBJ databases">
        <title>Draft genome sequences of two bacteria associated to sugarcane roots in Colombia.</title>
        <authorList>
            <person name="Pardo-Diaz S."/>
            <person name="Masmela-Mendoza J."/>
            <person name="Delgadillo-Duran P."/>
            <person name="Bautista E.J."/>
            <person name="Rojas-Tapias D.F."/>
        </authorList>
    </citation>
    <scope>NUCLEOTIDE SEQUENCE [LARGE SCALE GENOMIC DNA]</scope>
    <source>
        <strain evidence="8 11">Ap18</strain>
    </source>
</reference>
<evidence type="ECO:0000256" key="1">
    <source>
        <dbReference type="ARBA" id="ARBA00010541"/>
    </source>
</evidence>
<evidence type="ECO:0000256" key="3">
    <source>
        <dbReference type="ARBA" id="ARBA00022801"/>
    </source>
</evidence>
<sequence length="326" mass="35182">MNPSDDWRIPPQYQPDPDDLAYDLDRALSAVVGLRASVPEDAYTAGVLGTERAGQGAVIREDGLVLTIGYLIAEAEEVWLTTNDGRAVQAHVVAYDHTSGFGLVQALSPLGVPALMLGSSRHVQLGDPVVVAGAGGRERSITARVVARQEFAGYWEYMIDDALFTLPAHPNWGGTAMLGAGGELLGIGSLQLQYRAPEERVLPLNMNVPIDLLKPILDDLMTRGKVSDPPRPWLGLYATQDERERVVLVGLAGDGPAQRAELRAGDVVRAVAGQPVGSLADFYRALWNLGPAGVDVPLTMEREGDVFDMRVGSSDRERFLKAARRH</sequence>
<dbReference type="Gene3D" id="2.40.10.120">
    <property type="match status" value="1"/>
</dbReference>
<dbReference type="PANTHER" id="PTHR22939">
    <property type="entry name" value="SERINE PROTEASE FAMILY S1C HTRA-RELATED"/>
    <property type="match status" value="1"/>
</dbReference>
<keyword evidence="6" id="KW-0614">Plasmid</keyword>
<dbReference type="AlphaFoldDB" id="A0A060DJ03"/>
<keyword evidence="3 8" id="KW-0378">Hydrolase</keyword>
<name>A0A060DJ03_9PROT</name>
<dbReference type="GO" id="GO:0004252">
    <property type="term" value="F:serine-type endopeptidase activity"/>
    <property type="evidence" value="ECO:0007669"/>
    <property type="project" value="InterPro"/>
</dbReference>
<keyword evidence="11" id="KW-1185">Reference proteome</keyword>
<geneLocation type="plasmid" evidence="6 9">
    <name>AbAZ39_p1</name>
</geneLocation>
<evidence type="ECO:0000313" key="7">
    <source>
        <dbReference type="EMBL" id="KAA1055093.1"/>
    </source>
</evidence>
<feature type="domain" description="PDZ" evidence="5">
    <location>
        <begin position="239"/>
        <end position="310"/>
    </location>
</feature>
<dbReference type="EMBL" id="CP007794">
    <property type="protein sequence ID" value="AIB14076.1"/>
    <property type="molecule type" value="Genomic_DNA"/>
</dbReference>
<dbReference type="KEGG" id="abq:ABAZ39_19310"/>
<dbReference type="Pfam" id="PF13365">
    <property type="entry name" value="Trypsin_2"/>
    <property type="match status" value="1"/>
</dbReference>
<evidence type="ECO:0000313" key="11">
    <source>
        <dbReference type="Proteomes" id="UP001628281"/>
    </source>
</evidence>
<dbReference type="OrthoDB" id="7296822at2"/>
<reference evidence="6 9" key="1">
    <citation type="journal article" date="2014" name="Genome Announc.">
        <title>Complete Genome Sequence of the Model Rhizosphere Strain Azospirillum brasilense Az39, Successfully Applied in Agriculture.</title>
        <authorList>
            <person name="Rivera D."/>
            <person name="Revale S."/>
            <person name="Molina R."/>
            <person name="Gualpa J."/>
            <person name="Puente M."/>
            <person name="Maroniche G."/>
            <person name="Paris G."/>
            <person name="Baker D."/>
            <person name="Clavijo B."/>
            <person name="McLay K."/>
            <person name="Spaepen S."/>
            <person name="Perticari A."/>
            <person name="Vazquez M."/>
            <person name="Wisniewski-Dye F."/>
            <person name="Watkins C."/>
            <person name="Martinez-Abarca F."/>
            <person name="Vanderleyden J."/>
            <person name="Cassan F."/>
        </authorList>
    </citation>
    <scope>NUCLEOTIDE SEQUENCE [LARGE SCALE GENOMIC DNA]</scope>
    <source>
        <strain evidence="6 9">Az39</strain>
        <plasmid evidence="6">AbAZ39_p1</plasmid>
    </source>
</reference>
<dbReference type="Gene3D" id="2.30.42.10">
    <property type="match status" value="1"/>
</dbReference>
<dbReference type="GO" id="GO:0006508">
    <property type="term" value="P:proteolysis"/>
    <property type="evidence" value="ECO:0007669"/>
    <property type="project" value="UniProtKB-KW"/>
</dbReference>
<gene>
    <name evidence="6" type="ORF">ABAZ39_19310</name>
    <name evidence="8" type="ORF">ACJ41P_11775</name>
    <name evidence="7" type="ORF">FH063_005655</name>
</gene>
<evidence type="ECO:0000313" key="6">
    <source>
        <dbReference type="EMBL" id="AIB14076.1"/>
    </source>
</evidence>
<dbReference type="EMBL" id="JBJLSN010000013">
    <property type="protein sequence ID" value="MFL7901807.1"/>
    <property type="molecule type" value="Genomic_DNA"/>
</dbReference>
<dbReference type="RefSeq" id="WP_014197350.1">
    <property type="nucleotide sequence ID" value="NZ_CP007794.1"/>
</dbReference>
<evidence type="ECO:0000313" key="8">
    <source>
        <dbReference type="EMBL" id="MFL7901807.1"/>
    </source>
</evidence>
<dbReference type="Proteomes" id="UP001628281">
    <property type="component" value="Unassembled WGS sequence"/>
</dbReference>
<proteinExistence type="inferred from homology"/>
<dbReference type="InterPro" id="IPR009003">
    <property type="entry name" value="Peptidase_S1_PA"/>
</dbReference>
<dbReference type="Proteomes" id="UP000027186">
    <property type="component" value="Plasmid AbAZ39_p1"/>
</dbReference>